<dbReference type="Gene3D" id="3.40.50.1980">
    <property type="entry name" value="Nitrogenase molybdenum iron protein domain"/>
    <property type="match status" value="2"/>
</dbReference>
<dbReference type="GO" id="GO:0000272">
    <property type="term" value="P:polysaccharide catabolic process"/>
    <property type="evidence" value="ECO:0007669"/>
    <property type="project" value="InterPro"/>
</dbReference>
<dbReference type="InterPro" id="IPR016134">
    <property type="entry name" value="Dockerin_dom"/>
</dbReference>
<dbReference type="InterPro" id="IPR018247">
    <property type="entry name" value="EF_Hand_1_Ca_BS"/>
</dbReference>
<dbReference type="eggNOG" id="arCOG03417">
    <property type="taxonomic scope" value="Archaea"/>
</dbReference>
<dbReference type="eggNOG" id="arCOG03611">
    <property type="taxonomic scope" value="Archaea"/>
</dbReference>
<dbReference type="HOGENOM" id="CLU_025776_0_0_2"/>
<dbReference type="AlphaFoldDB" id="F8AJL9"/>
<dbReference type="CDD" id="cd14254">
    <property type="entry name" value="Dockerin_II"/>
    <property type="match status" value="1"/>
</dbReference>
<sequence>MKRILTLTILTLISLVPSVMGTEIGDINGDGSIDIADVVYLFKHRNVPIEDGDLNCDNSIDIADVVYLFKNYDKYREPVIFAKNFQLDPHWDEGYCYVVDSKGHKFVLVNENATAPNIQGAKILRVPVKSIDTIFYCPIVSTADILNDSSCYDSIKGVSSSVLKYSPELSKRYNEGKVANIGTSSTMKYDVVINTSPDIVVLGAWSQHDEMETKLNELGITVSRAFAYDGPTFLGKIEWTKYAAALWGKTAYDKANDYFQTSWKKKNKLVRITRNAKEYPKVVNFWKYSDTSTPYIPEAQNYYSKLINNFRGDYAFNDLPGTGSEKIDTETFMERASNADVVILRQCKDIKTKQDLLNRYPNSGFENFKAYKTGRFYVSKPDYYIWEAKDPIGTMEDYAKMVHPELFPNGDNDLKYYVKLQ</sequence>
<dbReference type="RefSeq" id="WP_013867388.1">
    <property type="nucleotide sequence ID" value="NC_015636.1"/>
</dbReference>
<dbReference type="InterPro" id="IPR002491">
    <property type="entry name" value="ABC_transptr_periplasmic_BD"/>
</dbReference>
<proteinExistence type="predicted"/>
<dbReference type="KEGG" id="mok:Metok_1237"/>
<dbReference type="SUPFAM" id="SSF63446">
    <property type="entry name" value="Type I dockerin domain"/>
    <property type="match status" value="1"/>
</dbReference>
<dbReference type="Pfam" id="PF01497">
    <property type="entry name" value="Peripla_BP_2"/>
    <property type="match status" value="1"/>
</dbReference>
<dbReference type="Gene3D" id="1.10.1330.10">
    <property type="entry name" value="Dockerin domain"/>
    <property type="match status" value="1"/>
</dbReference>
<accession>F8AJL9</accession>
<evidence type="ECO:0000313" key="3">
    <source>
        <dbReference type="Proteomes" id="UP000009296"/>
    </source>
</evidence>
<evidence type="ECO:0000259" key="1">
    <source>
        <dbReference type="PROSITE" id="PS51766"/>
    </source>
</evidence>
<dbReference type="PROSITE" id="PS51766">
    <property type="entry name" value="DOCKERIN"/>
    <property type="match status" value="1"/>
</dbReference>
<reference evidence="2" key="1">
    <citation type="submission" date="2011-05" db="EMBL/GenBank/DDBJ databases">
        <title>Complete sequence of chromosome of Methanothermococcus okinawensis IH1.</title>
        <authorList>
            <consortium name="US DOE Joint Genome Institute"/>
            <person name="Lucas S."/>
            <person name="Han J."/>
            <person name="Lapidus A."/>
            <person name="Cheng J.-F."/>
            <person name="Goodwin L."/>
            <person name="Pitluck S."/>
            <person name="Peters L."/>
            <person name="Mikhailova N."/>
            <person name="Held B."/>
            <person name="Han C."/>
            <person name="Tapia R."/>
            <person name="Land M."/>
            <person name="Hauser L."/>
            <person name="Kyrpides N."/>
            <person name="Ivanova N."/>
            <person name="Pagani I."/>
            <person name="Sieprawska-Lupa M."/>
            <person name="Takai K."/>
            <person name="Miyazaki J."/>
            <person name="Whitman W."/>
            <person name="Woyke T."/>
        </authorList>
    </citation>
    <scope>NUCLEOTIDE SEQUENCE</scope>
    <source>
        <strain evidence="2">IH1</strain>
    </source>
</reference>
<dbReference type="PANTHER" id="PTHR30535">
    <property type="entry name" value="VITAMIN B12-BINDING PROTEIN"/>
    <property type="match status" value="1"/>
</dbReference>
<dbReference type="GeneID" id="10773393"/>
<dbReference type="EMBL" id="CP002792">
    <property type="protein sequence ID" value="AEH07205.1"/>
    <property type="molecule type" value="Genomic_DNA"/>
</dbReference>
<feature type="domain" description="Dockerin" evidence="1">
    <location>
        <begin position="20"/>
        <end position="79"/>
    </location>
</feature>
<keyword evidence="3" id="KW-1185">Reference proteome</keyword>
<name>F8AJL9_METOI</name>
<dbReference type="PROSITE" id="PS00018">
    <property type="entry name" value="EF_HAND_1"/>
    <property type="match status" value="2"/>
</dbReference>
<dbReference type="STRING" id="647113.Metok_1237"/>
<dbReference type="Proteomes" id="UP000009296">
    <property type="component" value="Chromosome"/>
</dbReference>
<gene>
    <name evidence="2" type="ordered locus">Metok_1237</name>
</gene>
<dbReference type="PANTHER" id="PTHR30535:SF34">
    <property type="entry name" value="MOLYBDATE-BINDING PROTEIN MOLA"/>
    <property type="match status" value="1"/>
</dbReference>
<dbReference type="OrthoDB" id="24039at2157"/>
<protein>
    <submittedName>
        <fullName evidence="2">ABC-type transporter, periplasmic subunit</fullName>
    </submittedName>
</protein>
<evidence type="ECO:0000313" key="2">
    <source>
        <dbReference type="EMBL" id="AEH07205.1"/>
    </source>
</evidence>
<dbReference type="InterPro" id="IPR036439">
    <property type="entry name" value="Dockerin_dom_sf"/>
</dbReference>
<dbReference type="InterPro" id="IPR050902">
    <property type="entry name" value="ABC_Transporter_SBP"/>
</dbReference>
<organism evidence="2 3">
    <name type="scientific">Methanothermococcus okinawensis (strain DSM 14208 / JCM 11175 / IH1)</name>
    <dbReference type="NCBI Taxonomy" id="647113"/>
    <lineage>
        <taxon>Archaea</taxon>
        <taxon>Methanobacteriati</taxon>
        <taxon>Methanobacteriota</taxon>
        <taxon>Methanomada group</taxon>
        <taxon>Methanococci</taxon>
        <taxon>Methanococcales</taxon>
        <taxon>Methanococcaceae</taxon>
        <taxon>Methanothermococcus</taxon>
    </lineage>
</organism>
<dbReference type="SUPFAM" id="SSF53807">
    <property type="entry name" value="Helical backbone' metal receptor"/>
    <property type="match status" value="1"/>
</dbReference>